<evidence type="ECO:0000256" key="3">
    <source>
        <dbReference type="SAM" id="Phobius"/>
    </source>
</evidence>
<feature type="coiled-coil region" evidence="1">
    <location>
        <begin position="32"/>
        <end position="74"/>
    </location>
</feature>
<sequence>MGKRNLVVAGVIIGALIASAFWGYSRGRSTTAEKYEAQISELKSDWQKQTRAVEKEAQERYEKQSRQLADALAARDKALSDARAVRVTAVRVRDAADTRAKSDLQTARDSGDRDKERLARCESLLGEGAELVGEGAEILTRVAADKETMRATCVAGDMANFVGGSEIIGN</sequence>
<organism evidence="4">
    <name type="scientific">Siphoviridae sp. ctQU013</name>
    <dbReference type="NCBI Taxonomy" id="2826329"/>
    <lineage>
        <taxon>Viruses</taxon>
        <taxon>Duplodnaviria</taxon>
        <taxon>Heunggongvirae</taxon>
        <taxon>Uroviricota</taxon>
        <taxon>Caudoviricetes</taxon>
    </lineage>
</organism>
<keyword evidence="3" id="KW-0472">Membrane</keyword>
<name>A0A8S5NLS2_9CAUD</name>
<proteinExistence type="predicted"/>
<evidence type="ECO:0000256" key="1">
    <source>
        <dbReference type="SAM" id="Coils"/>
    </source>
</evidence>
<feature type="region of interest" description="Disordered" evidence="2">
    <location>
        <begin position="94"/>
        <end position="115"/>
    </location>
</feature>
<accession>A0A8S5NLS2</accession>
<feature type="transmembrane region" description="Helical" evidence="3">
    <location>
        <begin position="6"/>
        <end position="24"/>
    </location>
</feature>
<keyword evidence="3" id="KW-1133">Transmembrane helix</keyword>
<protein>
    <submittedName>
        <fullName evidence="4">Uncharacterized protein</fullName>
    </submittedName>
</protein>
<evidence type="ECO:0000313" key="4">
    <source>
        <dbReference type="EMBL" id="DAD95678.1"/>
    </source>
</evidence>
<keyword evidence="1" id="KW-0175">Coiled coil</keyword>
<keyword evidence="3" id="KW-0812">Transmembrane</keyword>
<reference evidence="4" key="1">
    <citation type="journal article" date="2021" name="Proc. Natl. Acad. Sci. U.S.A.">
        <title>A Catalog of Tens of Thousands of Viruses from Human Metagenomes Reveals Hidden Associations with Chronic Diseases.</title>
        <authorList>
            <person name="Tisza M.J."/>
            <person name="Buck C.B."/>
        </authorList>
    </citation>
    <scope>NUCLEOTIDE SEQUENCE</scope>
    <source>
        <strain evidence="4">CtQU013</strain>
    </source>
</reference>
<evidence type="ECO:0000256" key="2">
    <source>
        <dbReference type="SAM" id="MobiDB-lite"/>
    </source>
</evidence>
<dbReference type="EMBL" id="BK015198">
    <property type="protein sequence ID" value="DAD95678.1"/>
    <property type="molecule type" value="Genomic_DNA"/>
</dbReference>